<evidence type="ECO:0000313" key="3">
    <source>
        <dbReference type="Proteomes" id="UP000603200"/>
    </source>
</evidence>
<evidence type="ECO:0000313" key="2">
    <source>
        <dbReference type="EMBL" id="GIE22447.1"/>
    </source>
</evidence>
<feature type="region of interest" description="Disordered" evidence="1">
    <location>
        <begin position="1"/>
        <end position="86"/>
    </location>
</feature>
<sequence length="86" mass="9309">MPDPDLTKPHPTNPDFTISVDPDDLATRDLAPAEPPPLPGHPQAKDLPSTHHGLADPRQAARDRSDRAHAARGSQGTGRTYAFRRS</sequence>
<dbReference type="EMBL" id="BOMN01000076">
    <property type="protein sequence ID" value="GIE22447.1"/>
    <property type="molecule type" value="Genomic_DNA"/>
</dbReference>
<comment type="caution">
    <text evidence="2">The sequence shown here is derived from an EMBL/GenBank/DDBJ whole genome shotgun (WGS) entry which is preliminary data.</text>
</comment>
<accession>A0ABQ3ZWA1</accession>
<gene>
    <name evidence="2" type="ORF">Ahu01nite_055490</name>
</gene>
<name>A0ABQ3ZWA1_9ACTN</name>
<dbReference type="RefSeq" id="WP_203839537.1">
    <property type="nucleotide sequence ID" value="NZ_BAAATV010000040.1"/>
</dbReference>
<dbReference type="Proteomes" id="UP000603200">
    <property type="component" value="Unassembled WGS sequence"/>
</dbReference>
<keyword evidence="3" id="KW-1185">Reference proteome</keyword>
<organism evidence="2 3">
    <name type="scientific">Winogradskya humida</name>
    <dbReference type="NCBI Taxonomy" id="113566"/>
    <lineage>
        <taxon>Bacteria</taxon>
        <taxon>Bacillati</taxon>
        <taxon>Actinomycetota</taxon>
        <taxon>Actinomycetes</taxon>
        <taxon>Micromonosporales</taxon>
        <taxon>Micromonosporaceae</taxon>
        <taxon>Winogradskya</taxon>
    </lineage>
</organism>
<proteinExistence type="predicted"/>
<reference evidence="2 3" key="1">
    <citation type="submission" date="2021-01" db="EMBL/GenBank/DDBJ databases">
        <title>Whole genome shotgun sequence of Actinoplanes humidus NBRC 14915.</title>
        <authorList>
            <person name="Komaki H."/>
            <person name="Tamura T."/>
        </authorList>
    </citation>
    <scope>NUCLEOTIDE SEQUENCE [LARGE SCALE GENOMIC DNA]</scope>
    <source>
        <strain evidence="2 3">NBRC 14915</strain>
    </source>
</reference>
<protein>
    <submittedName>
        <fullName evidence="2">Uncharacterized protein</fullName>
    </submittedName>
</protein>
<feature type="compositionally biased region" description="Basic and acidic residues" evidence="1">
    <location>
        <begin position="53"/>
        <end position="69"/>
    </location>
</feature>
<evidence type="ECO:0000256" key="1">
    <source>
        <dbReference type="SAM" id="MobiDB-lite"/>
    </source>
</evidence>